<protein>
    <submittedName>
        <fullName evidence="2">GNAT family N-acetyltransferase</fullName>
    </submittedName>
</protein>
<name>A0AAP2Z0M1_9EURY</name>
<dbReference type="EMBL" id="JAOPKA010000009">
    <property type="protein sequence ID" value="MCU4742667.1"/>
    <property type="molecule type" value="Genomic_DNA"/>
</dbReference>
<gene>
    <name evidence="2" type="ORF">OB960_14820</name>
</gene>
<dbReference type="GO" id="GO:0016747">
    <property type="term" value="F:acyltransferase activity, transferring groups other than amino-acyl groups"/>
    <property type="evidence" value="ECO:0007669"/>
    <property type="project" value="InterPro"/>
</dbReference>
<dbReference type="Pfam" id="PF13527">
    <property type="entry name" value="Acetyltransf_9"/>
    <property type="match status" value="1"/>
</dbReference>
<feature type="domain" description="N-acetyltransferase" evidence="1">
    <location>
        <begin position="5"/>
        <end position="161"/>
    </location>
</feature>
<organism evidence="2 3">
    <name type="scientific">Natronoglomus mannanivorans</name>
    <dbReference type="NCBI Taxonomy" id="2979990"/>
    <lineage>
        <taxon>Archaea</taxon>
        <taxon>Methanobacteriati</taxon>
        <taxon>Methanobacteriota</taxon>
        <taxon>Stenosarchaea group</taxon>
        <taxon>Halobacteria</taxon>
        <taxon>Halobacteriales</taxon>
        <taxon>Natrialbaceae</taxon>
        <taxon>Natronoglomus</taxon>
    </lineage>
</organism>
<accession>A0AAP2Z0M1</accession>
<reference evidence="2" key="1">
    <citation type="submission" date="2022-09" db="EMBL/GenBank/DDBJ databases">
        <title>Enrichment on poylsaccharides allowed isolation of novel metabolic and taxonomic groups of Haloarchaea.</title>
        <authorList>
            <person name="Sorokin D.Y."/>
            <person name="Elcheninov A.G."/>
            <person name="Khizhniak T.V."/>
            <person name="Kolganova T.V."/>
            <person name="Kublanov I.V."/>
        </authorList>
    </citation>
    <scope>NUCLEOTIDE SEQUENCE</scope>
    <source>
        <strain evidence="2">AArc-xg1-1</strain>
    </source>
</reference>
<evidence type="ECO:0000259" key="1">
    <source>
        <dbReference type="PROSITE" id="PS51186"/>
    </source>
</evidence>
<dbReference type="Gene3D" id="3.40.630.30">
    <property type="match status" value="1"/>
</dbReference>
<proteinExistence type="predicted"/>
<dbReference type="SUPFAM" id="SSF55729">
    <property type="entry name" value="Acyl-CoA N-acyltransferases (Nat)"/>
    <property type="match status" value="1"/>
</dbReference>
<comment type="caution">
    <text evidence="2">The sequence shown here is derived from an EMBL/GenBank/DDBJ whole genome shotgun (WGS) entry which is preliminary data.</text>
</comment>
<dbReference type="PROSITE" id="PS51186">
    <property type="entry name" value="GNAT"/>
    <property type="match status" value="1"/>
</dbReference>
<evidence type="ECO:0000313" key="2">
    <source>
        <dbReference type="EMBL" id="MCU4742667.1"/>
    </source>
</evidence>
<dbReference type="RefSeq" id="WP_338004488.1">
    <property type="nucleotide sequence ID" value="NZ_JAOPKA010000009.1"/>
</dbReference>
<evidence type="ECO:0000313" key="3">
    <source>
        <dbReference type="Proteomes" id="UP001321018"/>
    </source>
</evidence>
<dbReference type="Proteomes" id="UP001321018">
    <property type="component" value="Unassembled WGS sequence"/>
</dbReference>
<dbReference type="AlphaFoldDB" id="A0AAP2Z0M1"/>
<dbReference type="InterPro" id="IPR000182">
    <property type="entry name" value="GNAT_dom"/>
</dbReference>
<sequence>MTDSYEIRRYEPTDRDGFLALFEEVLGGEMGAEWFAWKYEQNPYVDHVPIVVAERDSGSNSDSELVGARAFFPLTVAAGNDRYDAFQPCDSMVHPDHQRQGIFTRMTERALEWYDDVDLFFNFPNHRSLPGNLELGWEIVSTQETYYRVQNPAIWLSQPWPVESVARALARGYTSVRDRLADSTGGFDVVRHDHVPPTVLSMLAGSETVSQFHVVRDETFYEWRFENPHWSYRTVVATHAETPVAAVVYGRRERTSGSTTVRIVDVLPLADTERSLDSNSRRTAALSRLLDDILRTNEDADVVVAPGGVIPRSVLNARGFHSDSRVPLRWISSSSTHVVRPAGETPSDWTRSGRQLTDESNWRLAFCEVDST</sequence>
<dbReference type="InterPro" id="IPR016181">
    <property type="entry name" value="Acyl_CoA_acyltransferase"/>
</dbReference>